<dbReference type="Proteomes" id="UP000198460">
    <property type="component" value="Unassembled WGS sequence"/>
</dbReference>
<name>A0A238H9X2_9BURK</name>
<evidence type="ECO:0000313" key="2">
    <source>
        <dbReference type="Proteomes" id="UP000198460"/>
    </source>
</evidence>
<evidence type="ECO:0000313" key="1">
    <source>
        <dbReference type="EMBL" id="SMG02124.1"/>
    </source>
</evidence>
<gene>
    <name evidence="1" type="ORF">BSIN_4889</name>
</gene>
<accession>A0A238H9X2</accession>
<reference evidence="1 2" key="1">
    <citation type="submission" date="2017-04" db="EMBL/GenBank/DDBJ databases">
        <authorList>
            <person name="Afonso C.L."/>
            <person name="Miller P.J."/>
            <person name="Scott M.A."/>
            <person name="Spackman E."/>
            <person name="Goraichik I."/>
            <person name="Dimitrov K.M."/>
            <person name="Suarez D.L."/>
            <person name="Swayne D.E."/>
        </authorList>
    </citation>
    <scope>NUCLEOTIDE SEQUENCE [LARGE SCALE GENOMIC DNA]</scope>
    <source>
        <strain evidence="1">LMG 28154</strain>
    </source>
</reference>
<dbReference type="AlphaFoldDB" id="A0A238H9X2"/>
<dbReference type="EMBL" id="FXAN01000090">
    <property type="protein sequence ID" value="SMG02124.1"/>
    <property type="molecule type" value="Genomic_DNA"/>
</dbReference>
<sequence>MFLPHAEKNGISNFPHPKSALFIEIPDTQSYLDDISAQVI</sequence>
<protein>
    <submittedName>
        <fullName evidence="1">Uncharacterized protein</fullName>
    </submittedName>
</protein>
<organism evidence="1 2">
    <name type="scientific">Burkholderia singularis</name>
    <dbReference type="NCBI Taxonomy" id="1503053"/>
    <lineage>
        <taxon>Bacteria</taxon>
        <taxon>Pseudomonadati</taxon>
        <taxon>Pseudomonadota</taxon>
        <taxon>Betaproteobacteria</taxon>
        <taxon>Burkholderiales</taxon>
        <taxon>Burkholderiaceae</taxon>
        <taxon>Burkholderia</taxon>
        <taxon>pseudomallei group</taxon>
    </lineage>
</organism>
<proteinExistence type="predicted"/>